<evidence type="ECO:0000256" key="1">
    <source>
        <dbReference type="SAM" id="MobiDB-lite"/>
    </source>
</evidence>
<evidence type="ECO:0000313" key="5">
    <source>
        <dbReference type="Proteomes" id="UP000557344"/>
    </source>
</evidence>
<dbReference type="RefSeq" id="WP_183838956.1">
    <property type="nucleotide sequence ID" value="NZ_JACIHU010000001.1"/>
</dbReference>
<organism evidence="3 4">
    <name type="scientific">Rhizobium etli</name>
    <dbReference type="NCBI Taxonomy" id="29449"/>
    <lineage>
        <taxon>Bacteria</taxon>
        <taxon>Pseudomonadati</taxon>
        <taxon>Pseudomonadota</taxon>
        <taxon>Alphaproteobacteria</taxon>
        <taxon>Hyphomicrobiales</taxon>
        <taxon>Rhizobiaceae</taxon>
        <taxon>Rhizobium/Agrobacterium group</taxon>
        <taxon>Rhizobium</taxon>
    </lineage>
</organism>
<comment type="caution">
    <text evidence="3">The sequence shown here is derived from an EMBL/GenBank/DDBJ whole genome shotgun (WGS) entry which is preliminary data.</text>
</comment>
<dbReference type="Proteomes" id="UP000523431">
    <property type="component" value="Unassembled WGS sequence"/>
</dbReference>
<protein>
    <submittedName>
        <fullName evidence="3">Uncharacterized protein</fullName>
    </submittedName>
</protein>
<name>A0A7W6ZCT6_RHIET</name>
<evidence type="ECO:0000313" key="2">
    <source>
        <dbReference type="EMBL" id="MBB4477892.1"/>
    </source>
</evidence>
<evidence type="ECO:0000313" key="4">
    <source>
        <dbReference type="Proteomes" id="UP000523431"/>
    </source>
</evidence>
<proteinExistence type="predicted"/>
<dbReference type="Proteomes" id="UP000557344">
    <property type="component" value="Unassembled WGS sequence"/>
</dbReference>
<feature type="compositionally biased region" description="Basic and acidic residues" evidence="1">
    <location>
        <begin position="38"/>
        <end position="57"/>
    </location>
</feature>
<reference evidence="4 5" key="1">
    <citation type="submission" date="2020-08" db="EMBL/GenBank/DDBJ databases">
        <title>Genomic Encyclopedia of Type Strains, Phase IV (KMG-V): Genome sequencing to study the core and pangenomes of soil and plant-associated prokaryotes.</title>
        <authorList>
            <person name="Whitman W."/>
        </authorList>
    </citation>
    <scope>NUCLEOTIDE SEQUENCE [LARGE SCALE GENOMIC DNA]</scope>
    <source>
        <strain evidence="2 5">SEMIA 471</strain>
        <strain evidence="3 4">SEMIA 489</strain>
    </source>
</reference>
<accession>A0A7W6ZCT6</accession>
<dbReference type="EMBL" id="JACIID010000001">
    <property type="protein sequence ID" value="MBB4533724.1"/>
    <property type="molecule type" value="Genomic_DNA"/>
</dbReference>
<dbReference type="EMBL" id="JACIHU010000001">
    <property type="protein sequence ID" value="MBB4477892.1"/>
    <property type="molecule type" value="Genomic_DNA"/>
</dbReference>
<sequence length="57" mass="6261">MAYALRKRIALSSEPASAEDGCGRMAVNQQLALPERQPAVDHLDDRDTFGDTPFDGR</sequence>
<gene>
    <name evidence="2" type="ORF">GGE46_000433</name>
    <name evidence="3" type="ORF">GGE57_000433</name>
</gene>
<dbReference type="AlphaFoldDB" id="A0A7W6ZCT6"/>
<feature type="region of interest" description="Disordered" evidence="1">
    <location>
        <begin position="34"/>
        <end position="57"/>
    </location>
</feature>
<evidence type="ECO:0000313" key="3">
    <source>
        <dbReference type="EMBL" id="MBB4533724.1"/>
    </source>
</evidence>